<name>A0A1M5F9Q2_9FLAO</name>
<dbReference type="EMBL" id="FQWE01000002">
    <property type="protein sequence ID" value="SHF87822.1"/>
    <property type="molecule type" value="Genomic_DNA"/>
</dbReference>
<reference evidence="2" key="1">
    <citation type="submission" date="2016-11" db="EMBL/GenBank/DDBJ databases">
        <authorList>
            <person name="Varghese N."/>
            <person name="Submissions S."/>
        </authorList>
    </citation>
    <scope>NUCLEOTIDE SEQUENCE [LARGE SCALE GENOMIC DNA]</scope>
    <source>
        <strain evidence="2">DSM 19741</strain>
    </source>
</reference>
<proteinExistence type="predicted"/>
<evidence type="ECO:0000313" key="2">
    <source>
        <dbReference type="Proteomes" id="UP000184036"/>
    </source>
</evidence>
<protein>
    <submittedName>
        <fullName evidence="1">Uncharacterized protein</fullName>
    </submittedName>
</protein>
<dbReference type="Proteomes" id="UP000184036">
    <property type="component" value="Unassembled WGS sequence"/>
</dbReference>
<keyword evidence="2" id="KW-1185">Reference proteome</keyword>
<evidence type="ECO:0000313" key="1">
    <source>
        <dbReference type="EMBL" id="SHF87822.1"/>
    </source>
</evidence>
<gene>
    <name evidence="1" type="ORF">SAMN05444396_102210</name>
</gene>
<accession>A0A1M5F9Q2</accession>
<dbReference type="STRING" id="271157.SAMN05444396_102210"/>
<organism evidence="1 2">
    <name type="scientific">Flavobacterium segetis</name>
    <dbReference type="NCBI Taxonomy" id="271157"/>
    <lineage>
        <taxon>Bacteria</taxon>
        <taxon>Pseudomonadati</taxon>
        <taxon>Bacteroidota</taxon>
        <taxon>Flavobacteriia</taxon>
        <taxon>Flavobacteriales</taxon>
        <taxon>Flavobacteriaceae</taxon>
        <taxon>Flavobacterium</taxon>
    </lineage>
</organism>
<sequence>MLIKTCLIFEVKVKALRGKYKNIFQNYDFRKYISGNYFHYKVVVENKIGKKR</sequence>
<dbReference type="AlphaFoldDB" id="A0A1M5F9Q2"/>